<name>A0A1T5DT22_9SPHI</name>
<accession>A0A1T5DT22</accession>
<evidence type="ECO:0000256" key="1">
    <source>
        <dbReference type="SAM" id="SignalP"/>
    </source>
</evidence>
<keyword evidence="3" id="KW-1185">Reference proteome</keyword>
<dbReference type="OrthoDB" id="1524207at2"/>
<protein>
    <recommendedName>
        <fullName evidence="4">Beta-lactamase-inhibitor-like, PepSY-like</fullName>
    </recommendedName>
</protein>
<proteinExistence type="predicted"/>
<evidence type="ECO:0008006" key="4">
    <source>
        <dbReference type="Google" id="ProtNLM"/>
    </source>
</evidence>
<reference evidence="3" key="1">
    <citation type="submission" date="2017-02" db="EMBL/GenBank/DDBJ databases">
        <authorList>
            <person name="Varghese N."/>
            <person name="Submissions S."/>
        </authorList>
    </citation>
    <scope>NUCLEOTIDE SEQUENCE [LARGE SCALE GENOMIC DNA]</scope>
    <source>
        <strain evidence="3">DSM 22385</strain>
    </source>
</reference>
<evidence type="ECO:0000313" key="3">
    <source>
        <dbReference type="Proteomes" id="UP000189981"/>
    </source>
</evidence>
<evidence type="ECO:0000313" key="2">
    <source>
        <dbReference type="EMBL" id="SKB74821.1"/>
    </source>
</evidence>
<dbReference type="EMBL" id="FUYR01000002">
    <property type="protein sequence ID" value="SKB74821.1"/>
    <property type="molecule type" value="Genomic_DNA"/>
</dbReference>
<feature type="chain" id="PRO_5013341239" description="Beta-lactamase-inhibitor-like, PepSY-like" evidence="1">
    <location>
        <begin position="22"/>
        <end position="174"/>
    </location>
</feature>
<dbReference type="Proteomes" id="UP000189981">
    <property type="component" value="Unassembled WGS sequence"/>
</dbReference>
<keyword evidence="1" id="KW-0732">Signal</keyword>
<dbReference type="STRING" id="572036.SAMN05661099_2580"/>
<gene>
    <name evidence="2" type="ORF">SAMN05661099_2580</name>
</gene>
<dbReference type="AlphaFoldDB" id="A0A1T5DT22"/>
<feature type="signal peptide" evidence="1">
    <location>
        <begin position="1"/>
        <end position="21"/>
    </location>
</feature>
<organism evidence="2 3">
    <name type="scientific">Daejeonella lutea</name>
    <dbReference type="NCBI Taxonomy" id="572036"/>
    <lineage>
        <taxon>Bacteria</taxon>
        <taxon>Pseudomonadati</taxon>
        <taxon>Bacteroidota</taxon>
        <taxon>Sphingobacteriia</taxon>
        <taxon>Sphingobacteriales</taxon>
        <taxon>Sphingobacteriaceae</taxon>
        <taxon>Daejeonella</taxon>
    </lineage>
</organism>
<dbReference type="RefSeq" id="WP_079703073.1">
    <property type="nucleotide sequence ID" value="NZ_FUYR01000002.1"/>
</dbReference>
<sequence length="174" mass="20022">MAIKYLTIILLLLGTNSLAQANKTFFNELKSRKGKTFHGRVIYMPDTVTKNDFWGKNLQFTVSKVNNEIRMPFIVGENRSRTWVLRKTPDGLELKHDHRHEDGKPDTITNYGGTADKILSSDLTQYFPADKFTAALIPAAAGNRWTLQFSADKKKFFYILERDNILRFKAEFSL</sequence>